<keyword evidence="3" id="KW-0169">Cobalamin biosynthesis</keyword>
<comment type="similarity">
    <text evidence="2 7 8">Belongs to the precorrin methyltransferase family.</text>
</comment>
<dbReference type="PIRSF" id="PIRSF036427">
    <property type="entry name" value="Precrrn-2_mtase"/>
    <property type="match status" value="1"/>
</dbReference>
<dbReference type="UniPathway" id="UPA00148"/>
<evidence type="ECO:0000256" key="3">
    <source>
        <dbReference type="ARBA" id="ARBA00022573"/>
    </source>
</evidence>
<feature type="domain" description="Tetrapyrrole methylase" evidence="9">
    <location>
        <begin position="4"/>
        <end position="208"/>
    </location>
</feature>
<comment type="caution">
    <text evidence="10">The sequence shown here is derived from an EMBL/GenBank/DDBJ whole genome shotgun (WGS) entry which is preliminary data.</text>
</comment>
<dbReference type="EMBL" id="JAAAMG010000007">
    <property type="protein sequence ID" value="NDW04849.1"/>
    <property type="molecule type" value="Genomic_DNA"/>
</dbReference>
<dbReference type="InterPro" id="IPR035996">
    <property type="entry name" value="4pyrrol_Methylase_sf"/>
</dbReference>
<accession>A0A6N9T4W1</accession>
<dbReference type="Gene3D" id="3.40.1010.10">
    <property type="entry name" value="Cobalt-precorrin-4 Transmethylase, Domain 1"/>
    <property type="match status" value="1"/>
</dbReference>
<dbReference type="CDD" id="cd11645">
    <property type="entry name" value="Precorrin_2_C20_MT"/>
    <property type="match status" value="1"/>
</dbReference>
<dbReference type="PROSITE" id="PS00840">
    <property type="entry name" value="SUMT_2"/>
    <property type="match status" value="1"/>
</dbReference>
<keyword evidence="5 8" id="KW-0808">Transferase</keyword>
<dbReference type="AlphaFoldDB" id="A0A6N9T4W1"/>
<dbReference type="Pfam" id="PF00590">
    <property type="entry name" value="TP_methylase"/>
    <property type="match status" value="1"/>
</dbReference>
<dbReference type="InterPro" id="IPR003043">
    <property type="entry name" value="Uropor_MeTrfase_CS"/>
</dbReference>
<protein>
    <submittedName>
        <fullName evidence="10">Precorrin-2 C(20)-methyltransferase</fullName>
        <ecNumber evidence="10">2.1.1.130</ecNumber>
    </submittedName>
</protein>
<evidence type="ECO:0000256" key="1">
    <source>
        <dbReference type="ARBA" id="ARBA00004953"/>
    </source>
</evidence>
<dbReference type="RefSeq" id="WP_163463102.1">
    <property type="nucleotide sequence ID" value="NZ_JAAAMG010000007.1"/>
</dbReference>
<proteinExistence type="inferred from homology"/>
<keyword evidence="6" id="KW-0949">S-adenosyl-L-methionine</keyword>
<comment type="pathway">
    <text evidence="1">Cofactor biosynthesis; adenosylcobalamin biosynthesis.</text>
</comment>
<organism evidence="10 11">
    <name type="scientific">Jiella pacifica</name>
    <dbReference type="NCBI Taxonomy" id="2696469"/>
    <lineage>
        <taxon>Bacteria</taxon>
        <taxon>Pseudomonadati</taxon>
        <taxon>Pseudomonadota</taxon>
        <taxon>Alphaproteobacteria</taxon>
        <taxon>Hyphomicrobiales</taxon>
        <taxon>Aurantimonadaceae</taxon>
        <taxon>Jiella</taxon>
    </lineage>
</organism>
<evidence type="ECO:0000256" key="7">
    <source>
        <dbReference type="PIRNR" id="PIRNR036427"/>
    </source>
</evidence>
<dbReference type="InterPro" id="IPR000878">
    <property type="entry name" value="4pyrrol_Mease"/>
</dbReference>
<dbReference type="GO" id="GO:0032259">
    <property type="term" value="P:methylation"/>
    <property type="evidence" value="ECO:0007669"/>
    <property type="project" value="UniProtKB-KW"/>
</dbReference>
<dbReference type="PANTHER" id="PTHR43467">
    <property type="entry name" value="COBALT-PRECORRIN-2 C(20)-METHYLTRANSFERASE"/>
    <property type="match status" value="1"/>
</dbReference>
<dbReference type="GO" id="GO:0030788">
    <property type="term" value="F:precorrin-2 C20-methyltransferase activity"/>
    <property type="evidence" value="ECO:0007669"/>
    <property type="project" value="UniProtKB-EC"/>
</dbReference>
<dbReference type="EC" id="2.1.1.130" evidence="10"/>
<evidence type="ECO:0000256" key="2">
    <source>
        <dbReference type="ARBA" id="ARBA00005879"/>
    </source>
</evidence>
<keyword evidence="11" id="KW-1185">Reference proteome</keyword>
<evidence type="ECO:0000313" key="11">
    <source>
        <dbReference type="Proteomes" id="UP000469011"/>
    </source>
</evidence>
<dbReference type="InterPro" id="IPR014777">
    <property type="entry name" value="4pyrrole_Mease_sub1"/>
</dbReference>
<evidence type="ECO:0000256" key="4">
    <source>
        <dbReference type="ARBA" id="ARBA00022603"/>
    </source>
</evidence>
<dbReference type="Gene3D" id="3.30.950.10">
    <property type="entry name" value="Methyltransferase, Cobalt-precorrin-4 Transmethylase, Domain 2"/>
    <property type="match status" value="1"/>
</dbReference>
<dbReference type="Proteomes" id="UP000469011">
    <property type="component" value="Unassembled WGS sequence"/>
</dbReference>
<dbReference type="GO" id="GO:0009236">
    <property type="term" value="P:cobalamin biosynthetic process"/>
    <property type="evidence" value="ECO:0007669"/>
    <property type="project" value="UniProtKB-UniRule"/>
</dbReference>
<evidence type="ECO:0000256" key="8">
    <source>
        <dbReference type="RuleBase" id="RU003960"/>
    </source>
</evidence>
<dbReference type="InterPro" id="IPR006364">
    <property type="entry name" value="CobI/CbiL/CobIJ_dom"/>
</dbReference>
<dbReference type="InterPro" id="IPR012382">
    <property type="entry name" value="CobI/CbiL"/>
</dbReference>
<name>A0A6N9T4W1_9HYPH</name>
<evidence type="ECO:0000256" key="5">
    <source>
        <dbReference type="ARBA" id="ARBA00022679"/>
    </source>
</evidence>
<sequence>MSGTLYGLGVGPGDPELLTLKALRILKASPVVAYPAPDHGTSFARAIVAGFLTGDQDEIPIVVPMRVERFPATEVYDRAAEAIAARLDRDEDVAVLCEGDPFFYGSFMYLFERLAERHPVEIVPGVASPMASAARALRPLAARNDVLTVIPGPLDDEALAAKLQGAEAFVIMKLGRHFDRVRLLIERLGFLDRAVYCERVTLAEERVLPLAAVSGAAPYFSMILGYRGNEPAIAGRYARDAARMPSFPSSNATDQA</sequence>
<dbReference type="SUPFAM" id="SSF53790">
    <property type="entry name" value="Tetrapyrrole methylase"/>
    <property type="match status" value="1"/>
</dbReference>
<gene>
    <name evidence="10" type="primary">cobI</name>
    <name evidence="10" type="ORF">GTK09_10445</name>
</gene>
<evidence type="ECO:0000256" key="6">
    <source>
        <dbReference type="ARBA" id="ARBA00022691"/>
    </source>
</evidence>
<evidence type="ECO:0000313" key="10">
    <source>
        <dbReference type="EMBL" id="NDW04849.1"/>
    </source>
</evidence>
<keyword evidence="4 8" id="KW-0489">Methyltransferase</keyword>
<evidence type="ECO:0000259" key="9">
    <source>
        <dbReference type="Pfam" id="PF00590"/>
    </source>
</evidence>
<dbReference type="InterPro" id="IPR014776">
    <property type="entry name" value="4pyrrole_Mease_sub2"/>
</dbReference>
<reference evidence="10 11" key="1">
    <citation type="submission" date="2020-01" db="EMBL/GenBank/DDBJ databases">
        <title>Jiella pacifica sp. nov.</title>
        <authorList>
            <person name="Xue Z."/>
            <person name="Zhu S."/>
            <person name="Chen J."/>
            <person name="Yang J."/>
        </authorList>
    </citation>
    <scope>NUCLEOTIDE SEQUENCE [LARGE SCALE GENOMIC DNA]</scope>
    <source>
        <strain evidence="10 11">40Bstr34</strain>
    </source>
</reference>
<dbReference type="NCBIfam" id="TIGR01467">
    <property type="entry name" value="cobI_cbiL"/>
    <property type="match status" value="1"/>
</dbReference>
<dbReference type="PANTHER" id="PTHR43467:SF2">
    <property type="entry name" value="COBALT-PRECORRIN-2 C(20)-METHYLTRANSFERASE"/>
    <property type="match status" value="1"/>
</dbReference>